<dbReference type="OrthoDB" id="36362at2157"/>
<dbReference type="KEGG" id="mhz:Metho_1092"/>
<dbReference type="GO" id="GO:0005975">
    <property type="term" value="P:carbohydrate metabolic process"/>
    <property type="evidence" value="ECO:0007669"/>
    <property type="project" value="InterPro"/>
</dbReference>
<dbReference type="SUPFAM" id="SSF48208">
    <property type="entry name" value="Six-hairpin glycosidases"/>
    <property type="match status" value="1"/>
</dbReference>
<dbReference type="InterPro" id="IPR014718">
    <property type="entry name" value="GH-type_carb-bd"/>
</dbReference>
<dbReference type="PANTHER" id="PTHR31616:SF0">
    <property type="entry name" value="GLUCAN 1,4-ALPHA-GLUCOSIDASE"/>
    <property type="match status" value="1"/>
</dbReference>
<dbReference type="EMBL" id="CP003362">
    <property type="protein sequence ID" value="AGB49327.1"/>
    <property type="molecule type" value="Genomic_DNA"/>
</dbReference>
<keyword evidence="4" id="KW-1185">Reference proteome</keyword>
<dbReference type="InterPro" id="IPR011613">
    <property type="entry name" value="GH15-like"/>
</dbReference>
<dbReference type="Proteomes" id="UP000010866">
    <property type="component" value="Chromosome"/>
</dbReference>
<sequence length="656" mass="75475">MIRQPNVILGNDKVLITMGKKGELLGFFYPRRDYAQHVEESLACLQVDNKLMWTNNIEWYSTQHYLDDTNIVITELVHGTGIKVTIRDFTHQKASVMVRKYTISTERDINGTFFYYSNLCVGEMHKKNSAFCDTDARLLVQYWQNNYIGIMAYPPFQEWQVGKAMDTIWWTNARYDMEDGRLQNNKEDIGYLNTVVGWDLNLKAGQHKEITVFIGASQKRTMLYKMMLELMQEPVDNMLEDSKEDRIRWLSKKNIVKLSVLDDIPETKQQIREAFNRSLLTLDLLNDPIHGSFVAAPEFDHDFEMCGGYGYCWNRDVSEVAIALLNAGYPEYCDMFFRWCKRTQLSDGSWFQRYWLDGNTGPSWGNFSHSTQIDETGATLHAMYTYYLTLKGIQRAEFLESIWTTVLTGAEYLMKRTLNGLHEPCLDIWETYEGVFAYTCAAAYAGLKDAAHIARAYSEPGLASRWLERAELVKNKTIEEMWLKEGHFAKCLADGKLDPTADASMIGTFIPFNMLSPADPQEREMILSMIRIIESRLSVHVNGHHGIKRYENDRYIEGNPWIVTTLWLSKAMLSLANSLRSEPGTENEISKLIHDSVNYIKWALKGSTSTGMLPEQVDKNKGHPAWAIPLGWSCALMIDNILLLERFSEEISDAKI</sequence>
<dbReference type="RefSeq" id="WP_015324493.1">
    <property type="nucleotide sequence ID" value="NC_019977.1"/>
</dbReference>
<dbReference type="InterPro" id="IPR012341">
    <property type="entry name" value="6hp_glycosidase-like_sf"/>
</dbReference>
<comment type="similarity">
    <text evidence="1">Belongs to the glycosyl hydrolase 15 family.</text>
</comment>
<keyword evidence="3" id="KW-0378">Hydrolase</keyword>
<evidence type="ECO:0000313" key="4">
    <source>
        <dbReference type="Proteomes" id="UP000010866"/>
    </source>
</evidence>
<evidence type="ECO:0000259" key="2">
    <source>
        <dbReference type="Pfam" id="PF00723"/>
    </source>
</evidence>
<organism evidence="3 4">
    <name type="scientific">Methanomethylovorans hollandica (strain DSM 15978 / NBRC 107637 / DMS1)</name>
    <dbReference type="NCBI Taxonomy" id="867904"/>
    <lineage>
        <taxon>Archaea</taxon>
        <taxon>Methanobacteriati</taxon>
        <taxon>Methanobacteriota</taxon>
        <taxon>Stenosarchaea group</taxon>
        <taxon>Methanomicrobia</taxon>
        <taxon>Methanosarcinales</taxon>
        <taxon>Methanosarcinaceae</taxon>
        <taxon>Methanomethylovorans</taxon>
    </lineage>
</organism>
<dbReference type="GO" id="GO:0004553">
    <property type="term" value="F:hydrolase activity, hydrolyzing O-glycosyl compounds"/>
    <property type="evidence" value="ECO:0007669"/>
    <property type="project" value="UniProtKB-ARBA"/>
</dbReference>
<dbReference type="Gene3D" id="1.50.10.10">
    <property type="match status" value="1"/>
</dbReference>
<dbReference type="HOGENOM" id="CLU_028187_0_0_2"/>
<dbReference type="Gene3D" id="2.70.98.10">
    <property type="match status" value="1"/>
</dbReference>
<dbReference type="AlphaFoldDB" id="L0KV78"/>
<dbReference type="GO" id="GO:0030246">
    <property type="term" value="F:carbohydrate binding"/>
    <property type="evidence" value="ECO:0007669"/>
    <property type="project" value="InterPro"/>
</dbReference>
<dbReference type="Pfam" id="PF00723">
    <property type="entry name" value="Glyco_hydro_15"/>
    <property type="match status" value="1"/>
</dbReference>
<reference evidence="4" key="1">
    <citation type="submission" date="2012-02" db="EMBL/GenBank/DDBJ databases">
        <title>Complete sequence of chromosome of Methanomethylovorans hollandica DSM 15978.</title>
        <authorList>
            <person name="Lucas S."/>
            <person name="Copeland A."/>
            <person name="Lapidus A."/>
            <person name="Glavina del Rio T."/>
            <person name="Dalin E."/>
            <person name="Tice H."/>
            <person name="Bruce D."/>
            <person name="Goodwin L."/>
            <person name="Pitluck S."/>
            <person name="Peters L."/>
            <person name="Mikhailova N."/>
            <person name="Held B."/>
            <person name="Kyrpides N."/>
            <person name="Mavromatis K."/>
            <person name="Ivanova N."/>
            <person name="Brettin T."/>
            <person name="Detter J.C."/>
            <person name="Han C."/>
            <person name="Larimer F."/>
            <person name="Land M."/>
            <person name="Hauser L."/>
            <person name="Markowitz V."/>
            <person name="Cheng J.-F."/>
            <person name="Hugenholtz P."/>
            <person name="Woyke T."/>
            <person name="Wu D."/>
            <person name="Spring S."/>
            <person name="Schroeder M."/>
            <person name="Brambilla E."/>
            <person name="Klenk H.-P."/>
            <person name="Eisen J.A."/>
        </authorList>
    </citation>
    <scope>NUCLEOTIDE SEQUENCE [LARGE SCALE GENOMIC DNA]</scope>
    <source>
        <strain evidence="4">DSM 15978 / NBRC 107637 / DMS1</strain>
    </source>
</reference>
<protein>
    <submittedName>
        <fullName evidence="3">Glycosyl hydrolase, glucoamylase</fullName>
    </submittedName>
</protein>
<evidence type="ECO:0000256" key="1">
    <source>
        <dbReference type="ARBA" id="ARBA00006188"/>
    </source>
</evidence>
<gene>
    <name evidence="3" type="ordered locus">Metho_1092</name>
</gene>
<name>L0KV78_METHD</name>
<dbReference type="InterPro" id="IPR008928">
    <property type="entry name" value="6-hairpin_glycosidase_sf"/>
</dbReference>
<dbReference type="PANTHER" id="PTHR31616">
    <property type="entry name" value="TREHALASE"/>
    <property type="match status" value="1"/>
</dbReference>
<proteinExistence type="inferred from homology"/>
<evidence type="ECO:0000313" key="3">
    <source>
        <dbReference type="EMBL" id="AGB49327.1"/>
    </source>
</evidence>
<feature type="domain" description="GH15-like" evidence="2">
    <location>
        <begin position="277"/>
        <end position="639"/>
    </location>
</feature>
<accession>L0KV78</accession>
<dbReference type="GeneID" id="14406901"/>
<dbReference type="STRING" id="867904.Metho_1092"/>